<dbReference type="EMBL" id="JQCD01000031">
    <property type="protein sequence ID" value="KRN76179.1"/>
    <property type="molecule type" value="Genomic_DNA"/>
</dbReference>
<dbReference type="Proteomes" id="UP000051673">
    <property type="component" value="Unassembled WGS sequence"/>
</dbReference>
<protein>
    <recommendedName>
        <fullName evidence="5">DUF262 domain-containing protein</fullName>
    </recommendedName>
</protein>
<dbReference type="Pfam" id="PF07510">
    <property type="entry name" value="GmrSD_C"/>
    <property type="match status" value="1"/>
</dbReference>
<sequence>MAIQTKDLNLKEYLRALSAEIPDYQRGYAWENEQISQFLEDLVEEYIANSDKSEKSYFFGTIVVAKEGNSKAQVIDGQQRLTTITIFLAAMRNYLNSISETAGDSANELCEEINHDYIGRETSRNGSTYKLRQRGEIETYFREEIQKPKNVFETLQLTRKEGRKPPRNAIAQAYNVIVNWLENDLASKQSNDVEVYPNDGAKAERIVHLVDTLLNNFFIVEIESNDVTTGYQIFQNLNGTGKNLNAGDLIKTDFFGKVTREETKEIANKWDEIQSITGNDDSTEIIRYYWNAVNSKFATKRSLYPRVSKEIKTSQEIFNFLDDLLKVVPSYMAALGADSDVLDYRDTQVQLALKDLRSLKLKSYLPILFALELNDATDDQVADVLNSICSLMFRNVVIANEVANKFEKLFAQGAVQINDDQSIEMLIDELNTRKISDELFKDALLKYNAEGSLDIARFILRKFEHLDDSTKTLNGNQEVHVEHIMPQNPEDITSWGFENIDDNSFREHLWALGNLVLLDSKKNTKIKNHSFESKKAEYANSGLRQVHELIEQDTWNAQTIEKRTEKIAERSVETW</sequence>
<evidence type="ECO:0000259" key="2">
    <source>
        <dbReference type="Pfam" id="PF07510"/>
    </source>
</evidence>
<dbReference type="STRING" id="1620.IV67_GL001230"/>
<accession>A0A0R2JFP8</accession>
<dbReference type="PANTHER" id="PTHR35149:SF2">
    <property type="entry name" value="DUF262 DOMAIN-CONTAINING PROTEIN"/>
    <property type="match status" value="1"/>
</dbReference>
<comment type="caution">
    <text evidence="3">The sequence shown here is derived from an EMBL/GenBank/DDBJ whole genome shotgun (WGS) entry which is preliminary data.</text>
</comment>
<dbReference type="RefSeq" id="WP_057789086.1">
    <property type="nucleotide sequence ID" value="NZ_JQCD01000031.1"/>
</dbReference>
<organism evidence="3 4">
    <name type="scientific">Weissella minor</name>
    <dbReference type="NCBI Taxonomy" id="1620"/>
    <lineage>
        <taxon>Bacteria</taxon>
        <taxon>Bacillati</taxon>
        <taxon>Bacillota</taxon>
        <taxon>Bacilli</taxon>
        <taxon>Lactobacillales</taxon>
        <taxon>Lactobacillaceae</taxon>
        <taxon>Weissella</taxon>
    </lineage>
</organism>
<dbReference type="PANTHER" id="PTHR35149">
    <property type="entry name" value="SLL5132 PROTEIN"/>
    <property type="match status" value="1"/>
</dbReference>
<proteinExistence type="predicted"/>
<dbReference type="OrthoDB" id="9798761at2"/>
<evidence type="ECO:0008006" key="5">
    <source>
        <dbReference type="Google" id="ProtNLM"/>
    </source>
</evidence>
<keyword evidence="4" id="KW-1185">Reference proteome</keyword>
<evidence type="ECO:0000259" key="1">
    <source>
        <dbReference type="Pfam" id="PF03235"/>
    </source>
</evidence>
<dbReference type="InterPro" id="IPR004919">
    <property type="entry name" value="GmrSD_N"/>
</dbReference>
<feature type="domain" description="GmrSD restriction endonucleases N-terminal" evidence="1">
    <location>
        <begin position="19"/>
        <end position="255"/>
    </location>
</feature>
<dbReference type="PATRIC" id="fig|1620.3.peg.1244"/>
<feature type="domain" description="GmrSD restriction endonucleases C-terminal" evidence="2">
    <location>
        <begin position="436"/>
        <end position="569"/>
    </location>
</feature>
<reference evidence="3 4" key="1">
    <citation type="journal article" date="2015" name="Genome Announc.">
        <title>Expanding the biotechnology potential of lactobacilli through comparative genomics of 213 strains and associated genera.</title>
        <authorList>
            <person name="Sun Z."/>
            <person name="Harris H.M."/>
            <person name="McCann A."/>
            <person name="Guo C."/>
            <person name="Argimon S."/>
            <person name="Zhang W."/>
            <person name="Yang X."/>
            <person name="Jeffery I.B."/>
            <person name="Cooney J.C."/>
            <person name="Kagawa T.F."/>
            <person name="Liu W."/>
            <person name="Song Y."/>
            <person name="Salvetti E."/>
            <person name="Wrobel A."/>
            <person name="Rasinkangas P."/>
            <person name="Parkhill J."/>
            <person name="Rea M.C."/>
            <person name="O'Sullivan O."/>
            <person name="Ritari J."/>
            <person name="Douillard F.P."/>
            <person name="Paul Ross R."/>
            <person name="Yang R."/>
            <person name="Briner A.E."/>
            <person name="Felis G.E."/>
            <person name="de Vos W.M."/>
            <person name="Barrangou R."/>
            <person name="Klaenhammer T.R."/>
            <person name="Caufield P.W."/>
            <person name="Cui Y."/>
            <person name="Zhang H."/>
            <person name="O'Toole P.W."/>
        </authorList>
    </citation>
    <scope>NUCLEOTIDE SEQUENCE [LARGE SCALE GENOMIC DNA]</scope>
    <source>
        <strain evidence="3 4">DSM 20014</strain>
    </source>
</reference>
<evidence type="ECO:0000313" key="4">
    <source>
        <dbReference type="Proteomes" id="UP000051673"/>
    </source>
</evidence>
<dbReference type="Pfam" id="PF03235">
    <property type="entry name" value="GmrSD_N"/>
    <property type="match status" value="1"/>
</dbReference>
<evidence type="ECO:0000313" key="3">
    <source>
        <dbReference type="EMBL" id="KRN76179.1"/>
    </source>
</evidence>
<name>A0A0R2JFP8_9LACO</name>
<dbReference type="AlphaFoldDB" id="A0A0R2JFP8"/>
<dbReference type="InterPro" id="IPR011089">
    <property type="entry name" value="GmrSD_C"/>
</dbReference>
<gene>
    <name evidence="3" type="ORF">IV67_GL001230</name>
</gene>